<evidence type="ECO:0000313" key="8">
    <source>
        <dbReference type="EMBL" id="RZF38132.1"/>
    </source>
</evidence>
<dbReference type="AlphaFoldDB" id="A0A482WXU2"/>
<organism evidence="8 9">
    <name type="scientific">Laodelphax striatellus</name>
    <name type="common">Small brown planthopper</name>
    <name type="synonym">Delphax striatella</name>
    <dbReference type="NCBI Taxonomy" id="195883"/>
    <lineage>
        <taxon>Eukaryota</taxon>
        <taxon>Metazoa</taxon>
        <taxon>Ecdysozoa</taxon>
        <taxon>Arthropoda</taxon>
        <taxon>Hexapoda</taxon>
        <taxon>Insecta</taxon>
        <taxon>Pterygota</taxon>
        <taxon>Neoptera</taxon>
        <taxon>Paraneoptera</taxon>
        <taxon>Hemiptera</taxon>
        <taxon>Auchenorrhyncha</taxon>
        <taxon>Fulgoroidea</taxon>
        <taxon>Delphacidae</taxon>
        <taxon>Criomorphinae</taxon>
        <taxon>Laodelphax</taxon>
    </lineage>
</organism>
<keyword evidence="3" id="KW-0479">Metal-binding</keyword>
<dbReference type="SUPFAM" id="SSF81665">
    <property type="entry name" value="Calcium ATPase, transmembrane domain M"/>
    <property type="match status" value="1"/>
</dbReference>
<dbReference type="OrthoDB" id="48943at2759"/>
<keyword evidence="4" id="KW-0547">Nucleotide-binding</keyword>
<dbReference type="Proteomes" id="UP000291343">
    <property type="component" value="Unassembled WGS sequence"/>
</dbReference>
<proteinExistence type="predicted"/>
<evidence type="ECO:0000256" key="1">
    <source>
        <dbReference type="ARBA" id="ARBA00004141"/>
    </source>
</evidence>
<evidence type="ECO:0000256" key="4">
    <source>
        <dbReference type="ARBA" id="ARBA00022741"/>
    </source>
</evidence>
<accession>A0A482WXU2</accession>
<reference evidence="8 9" key="1">
    <citation type="journal article" date="2017" name="Gigascience">
        <title>Genome sequence of the small brown planthopper, Laodelphax striatellus.</title>
        <authorList>
            <person name="Zhu J."/>
            <person name="Jiang F."/>
            <person name="Wang X."/>
            <person name="Yang P."/>
            <person name="Bao Y."/>
            <person name="Zhao W."/>
            <person name="Wang W."/>
            <person name="Lu H."/>
            <person name="Wang Q."/>
            <person name="Cui N."/>
            <person name="Li J."/>
            <person name="Chen X."/>
            <person name="Luo L."/>
            <person name="Yu J."/>
            <person name="Kang L."/>
            <person name="Cui F."/>
        </authorList>
    </citation>
    <scope>NUCLEOTIDE SEQUENCE [LARGE SCALE GENOMIC DNA]</scope>
    <source>
        <strain evidence="8">Lst14</strain>
    </source>
</reference>
<keyword evidence="9" id="KW-1185">Reference proteome</keyword>
<evidence type="ECO:0000256" key="6">
    <source>
        <dbReference type="ARBA" id="ARBA00022842"/>
    </source>
</evidence>
<evidence type="ECO:0000256" key="3">
    <source>
        <dbReference type="ARBA" id="ARBA00022723"/>
    </source>
</evidence>
<evidence type="ECO:0000313" key="9">
    <source>
        <dbReference type="Proteomes" id="UP000291343"/>
    </source>
</evidence>
<dbReference type="GO" id="GO:0005524">
    <property type="term" value="F:ATP binding"/>
    <property type="evidence" value="ECO:0007669"/>
    <property type="project" value="UniProtKB-KW"/>
</dbReference>
<protein>
    <submittedName>
        <fullName evidence="8">Uncharacterized protein</fullName>
    </submittedName>
</protein>
<dbReference type="PANTHER" id="PTHR45630:SF8">
    <property type="entry name" value="CATION-TRANSPORTING ATPASE"/>
    <property type="match status" value="1"/>
</dbReference>
<dbReference type="PANTHER" id="PTHR45630">
    <property type="entry name" value="CATION-TRANSPORTING ATPASE-RELATED"/>
    <property type="match status" value="1"/>
</dbReference>
<evidence type="ECO:0000256" key="2">
    <source>
        <dbReference type="ARBA" id="ARBA00022553"/>
    </source>
</evidence>
<dbReference type="STRING" id="195883.A0A482WXU2"/>
<comment type="caution">
    <text evidence="8">The sequence shown here is derived from an EMBL/GenBank/DDBJ whole genome shotgun (WGS) entry which is preliminary data.</text>
</comment>
<keyword evidence="6" id="KW-0460">Magnesium</keyword>
<dbReference type="EMBL" id="QKKF02022802">
    <property type="protein sequence ID" value="RZF38132.1"/>
    <property type="molecule type" value="Genomic_DNA"/>
</dbReference>
<gene>
    <name evidence="8" type="ORF">LSTR_LSTR005493</name>
</gene>
<evidence type="ECO:0000256" key="7">
    <source>
        <dbReference type="ARBA" id="ARBA00022967"/>
    </source>
</evidence>
<keyword evidence="5" id="KW-0067">ATP-binding</keyword>
<dbReference type="SMR" id="A0A482WXU2"/>
<dbReference type="GO" id="GO:0046872">
    <property type="term" value="F:metal ion binding"/>
    <property type="evidence" value="ECO:0007669"/>
    <property type="project" value="UniProtKB-KW"/>
</dbReference>
<keyword evidence="7" id="KW-1278">Translocase</keyword>
<keyword evidence="2" id="KW-0597">Phosphoprotein</keyword>
<dbReference type="GO" id="GO:0016020">
    <property type="term" value="C:membrane"/>
    <property type="evidence" value="ECO:0007669"/>
    <property type="project" value="UniProtKB-SubCell"/>
</dbReference>
<name>A0A482WXU2_LAOST</name>
<comment type="subcellular location">
    <subcellularLocation>
        <location evidence="1">Membrane</location>
        <topology evidence="1">Multi-pass membrane protein</topology>
    </subcellularLocation>
</comment>
<sequence length="131" mass="15344">MLFKFMDMYSMIQFFSVMILYSRGAEMETNQFLYIDLPVTWSLVVAMGYLEPAEDLSPKSPNSKIISAENIIPLLLQIFASYFIQWLSLISLKTQKWYTPVTTAVAHQELALSWENKVVYGVNYYQFIENW</sequence>
<dbReference type="InterPro" id="IPR023298">
    <property type="entry name" value="ATPase_P-typ_TM_dom_sf"/>
</dbReference>
<evidence type="ECO:0000256" key="5">
    <source>
        <dbReference type="ARBA" id="ARBA00022840"/>
    </source>
</evidence>
<dbReference type="InterPro" id="IPR006544">
    <property type="entry name" value="P-type_TPase_V"/>
</dbReference>
<dbReference type="GO" id="GO:0140358">
    <property type="term" value="F:P-type transmembrane transporter activity"/>
    <property type="evidence" value="ECO:0007669"/>
    <property type="project" value="InterPro"/>
</dbReference>
<dbReference type="InParanoid" id="A0A482WXU2"/>
<dbReference type="GO" id="GO:0019829">
    <property type="term" value="F:ATPase-coupled monoatomic cation transmembrane transporter activity"/>
    <property type="evidence" value="ECO:0007669"/>
    <property type="project" value="TreeGrafter"/>
</dbReference>